<evidence type="ECO:0000256" key="1">
    <source>
        <dbReference type="ARBA" id="ARBA00010884"/>
    </source>
</evidence>
<gene>
    <name evidence="4" type="ORF">YC6258_04205</name>
</gene>
<dbReference type="Gene3D" id="3.40.50.1820">
    <property type="entry name" value="alpha/beta hydrolase"/>
    <property type="match status" value="1"/>
</dbReference>
<dbReference type="InterPro" id="IPR029058">
    <property type="entry name" value="AB_hydrolase_fold"/>
</dbReference>
<dbReference type="PIRSF" id="PIRSF005211">
    <property type="entry name" value="Ab_hydro_YheT"/>
    <property type="match status" value="1"/>
</dbReference>
<proteinExistence type="inferred from homology"/>
<feature type="domain" description="AB hydrolase-1" evidence="3">
    <location>
        <begin position="30"/>
        <end position="268"/>
    </location>
</feature>
<feature type="active site" description="Charge relay system" evidence="2">
    <location>
        <position position="109"/>
    </location>
</feature>
<sequence length="289" mass="33071">MPIKPLTCFITTRDGDELNFNWYRDNHSRVVILVHGLGGNNQRPYILGMARALLSAGWDVVAMNCRGMGGIMNKKSRIYHGGSTDDLEDVIQHIQDQDIYQEIAPVGFSVGGNIILLYLGKDANTVSHLIKKALCFSVPCDLKHSALELARPRNKVFMKYFLRDFKTLMEQKAAAFPDQISVAGFEEIVNFQEFDNRYTAPLHGFKDAEDYWYQSSCKQYLKNVRIKTLIVMAQDDTFMPKQCYPIKESEQNKYLTLVTPRHGGHVGFVAFNPQNHYWSEKTAIQYLND</sequence>
<dbReference type="PANTHER" id="PTHR10794">
    <property type="entry name" value="ABHYDROLASE DOMAIN-CONTAINING PROTEIN"/>
    <property type="match status" value="1"/>
</dbReference>
<reference evidence="4 5" key="1">
    <citation type="submission" date="2014-01" db="EMBL/GenBank/DDBJ databases">
        <title>Full genme sequencing of cellulolytic bacterium Gynuella sunshinyii YC6258T gen. nov., sp. nov.</title>
        <authorList>
            <person name="Khan H."/>
            <person name="Chung E.J."/>
            <person name="Chung Y.R."/>
        </authorList>
    </citation>
    <scope>NUCLEOTIDE SEQUENCE [LARGE SCALE GENOMIC DNA]</scope>
    <source>
        <strain evidence="4 5">YC6258</strain>
    </source>
</reference>
<dbReference type="GO" id="GO:0034338">
    <property type="term" value="F:short-chain carboxylesterase activity"/>
    <property type="evidence" value="ECO:0007669"/>
    <property type="project" value="TreeGrafter"/>
</dbReference>
<dbReference type="KEGG" id="gsn:YC6258_04205"/>
<dbReference type="PATRIC" id="fig|1445510.3.peg.4173"/>
<dbReference type="GO" id="GO:0047372">
    <property type="term" value="F:monoacylglycerol lipase activity"/>
    <property type="evidence" value="ECO:0007669"/>
    <property type="project" value="TreeGrafter"/>
</dbReference>
<dbReference type="Pfam" id="PF00561">
    <property type="entry name" value="Abhydrolase_1"/>
    <property type="match status" value="1"/>
</dbReference>
<feature type="active site" description="Charge relay system" evidence="2">
    <location>
        <position position="265"/>
    </location>
</feature>
<dbReference type="EMBL" id="CP007142">
    <property type="protein sequence ID" value="AJQ96239.1"/>
    <property type="molecule type" value="Genomic_DNA"/>
</dbReference>
<dbReference type="InterPro" id="IPR000073">
    <property type="entry name" value="AB_hydrolase_1"/>
</dbReference>
<dbReference type="InterPro" id="IPR012020">
    <property type="entry name" value="ABHD4"/>
</dbReference>
<dbReference type="InterPro" id="IPR050960">
    <property type="entry name" value="AB_hydrolase_4_sf"/>
</dbReference>
<name>A0A0C5W0Q5_9GAMM</name>
<protein>
    <submittedName>
        <fullName evidence="4">Putative hydrolase of the alpha/beta-hydrolase fold</fullName>
    </submittedName>
</protein>
<keyword evidence="5" id="KW-1185">Reference proteome</keyword>
<evidence type="ECO:0000259" key="3">
    <source>
        <dbReference type="Pfam" id="PF00561"/>
    </source>
</evidence>
<dbReference type="Proteomes" id="UP000032266">
    <property type="component" value="Chromosome"/>
</dbReference>
<accession>A0A0C5W0Q5</accession>
<dbReference type="PANTHER" id="PTHR10794:SF94">
    <property type="entry name" value="ESTERASE YHET-RELATED"/>
    <property type="match status" value="1"/>
</dbReference>
<dbReference type="AlphaFoldDB" id="A0A0C5W0Q5"/>
<keyword evidence="4" id="KW-0378">Hydrolase</keyword>
<comment type="similarity">
    <text evidence="1">Belongs to the AB hydrolase superfamily. AB hydrolase 4 family.</text>
</comment>
<evidence type="ECO:0000256" key="2">
    <source>
        <dbReference type="PIRSR" id="PIRSR005211-1"/>
    </source>
</evidence>
<organism evidence="4 5">
    <name type="scientific">Gynuella sunshinyii YC6258</name>
    <dbReference type="NCBI Taxonomy" id="1445510"/>
    <lineage>
        <taxon>Bacteria</taxon>
        <taxon>Pseudomonadati</taxon>
        <taxon>Pseudomonadota</taxon>
        <taxon>Gammaproteobacteria</taxon>
        <taxon>Oceanospirillales</taxon>
        <taxon>Saccharospirillaceae</taxon>
        <taxon>Gynuella</taxon>
    </lineage>
</organism>
<evidence type="ECO:0000313" key="5">
    <source>
        <dbReference type="Proteomes" id="UP000032266"/>
    </source>
</evidence>
<dbReference type="HOGENOM" id="CLU_032487_0_0_6"/>
<evidence type="ECO:0000313" key="4">
    <source>
        <dbReference type="EMBL" id="AJQ96239.1"/>
    </source>
</evidence>
<dbReference type="STRING" id="1445510.YC6258_04205"/>
<dbReference type="SUPFAM" id="SSF53474">
    <property type="entry name" value="alpha/beta-Hydrolases"/>
    <property type="match status" value="1"/>
</dbReference>
<feature type="active site" description="Charge relay system" evidence="2">
    <location>
        <position position="236"/>
    </location>
</feature>